<dbReference type="Gene3D" id="3.30.565.10">
    <property type="entry name" value="Histidine kinase-like ATPase, C-terminal domain"/>
    <property type="match status" value="1"/>
</dbReference>
<dbReference type="InterPro" id="IPR036890">
    <property type="entry name" value="HATPase_C_sf"/>
</dbReference>
<dbReference type="Gene3D" id="1.10.10.10">
    <property type="entry name" value="Winged helix-like DNA-binding domain superfamily/Winged helix DNA-binding domain"/>
    <property type="match status" value="1"/>
</dbReference>
<gene>
    <name evidence="3" type="ordered locus">Clim_2258</name>
</gene>
<feature type="domain" description="HTH arsR-type" evidence="1">
    <location>
        <begin position="23"/>
        <end position="53"/>
    </location>
</feature>
<dbReference type="Pfam" id="PF14213">
    <property type="entry name" value="DUF4325"/>
    <property type="match status" value="1"/>
</dbReference>
<name>B3EHB9_CHLL2</name>
<dbReference type="InterPro" id="IPR001845">
    <property type="entry name" value="HTH_ArsR_DNA-bd_dom"/>
</dbReference>
<proteinExistence type="predicted"/>
<dbReference type="Pfam" id="PF01022">
    <property type="entry name" value="HTH_5"/>
    <property type="match status" value="1"/>
</dbReference>
<protein>
    <submittedName>
        <fullName evidence="3">Transcriptional regulator, ArsR family</fullName>
    </submittedName>
</protein>
<dbReference type="KEGG" id="cli:Clim_2258"/>
<dbReference type="eggNOG" id="COG4585">
    <property type="taxonomic scope" value="Bacteria"/>
</dbReference>
<evidence type="ECO:0000259" key="2">
    <source>
        <dbReference type="Pfam" id="PF14213"/>
    </source>
</evidence>
<dbReference type="SUPFAM" id="SSF46785">
    <property type="entry name" value="Winged helix' DNA-binding domain"/>
    <property type="match status" value="1"/>
</dbReference>
<feature type="domain" description="DUF4325" evidence="2">
    <location>
        <begin position="273"/>
        <end position="326"/>
    </location>
</feature>
<dbReference type="Proteomes" id="UP000008841">
    <property type="component" value="Chromosome"/>
</dbReference>
<evidence type="ECO:0000259" key="1">
    <source>
        <dbReference type="Pfam" id="PF01022"/>
    </source>
</evidence>
<dbReference type="AlphaFoldDB" id="B3EHB9"/>
<dbReference type="RefSeq" id="WP_012467148.1">
    <property type="nucleotide sequence ID" value="NC_010803.1"/>
</dbReference>
<sequence length="338" mass="38193">MRARTTEIRTYMLTACRKKSLNVAADTARHFKISRQAASRHLHALEEAGFVRSEGTKNVKKSTLIPLKQTSRTFRLAGLKEDVVWLESIAPLIADLPDNVREMWQYGATEMINNAIDHSEGLTLAIHFSGNAIDCELTITDDGEGIFHRIQRLTGLYDARESILELAKGKLTTDPQNHSGEGIFFTSRAFDSFAIISGNLCFTHQSKKDDWLIDIDSDTPGTSIYLRLSNTSPRTMKEIYDEYAEPDEYAFNKTRVPVKLARYEGEKLVSRSQAKRLVSRFEKFSTVILDFEDVEEIGQAFADEIFRVFASNHPEVKLITAHVTDAVNKMILRALAVK</sequence>
<dbReference type="InterPro" id="IPR036388">
    <property type="entry name" value="WH-like_DNA-bd_sf"/>
</dbReference>
<evidence type="ECO:0000313" key="4">
    <source>
        <dbReference type="Proteomes" id="UP000008841"/>
    </source>
</evidence>
<evidence type="ECO:0000313" key="3">
    <source>
        <dbReference type="EMBL" id="ACD91281.1"/>
    </source>
</evidence>
<dbReference type="InterPro" id="IPR036390">
    <property type="entry name" value="WH_DNA-bd_sf"/>
</dbReference>
<dbReference type="SUPFAM" id="SSF55874">
    <property type="entry name" value="ATPase domain of HSP90 chaperone/DNA topoisomerase II/histidine kinase"/>
    <property type="match status" value="1"/>
</dbReference>
<dbReference type="GO" id="GO:0003700">
    <property type="term" value="F:DNA-binding transcription factor activity"/>
    <property type="evidence" value="ECO:0007669"/>
    <property type="project" value="InterPro"/>
</dbReference>
<dbReference type="EMBL" id="CP001097">
    <property type="protein sequence ID" value="ACD91281.1"/>
    <property type="molecule type" value="Genomic_DNA"/>
</dbReference>
<reference evidence="3 4" key="1">
    <citation type="submission" date="2008-05" db="EMBL/GenBank/DDBJ databases">
        <title>Complete sequence of Chlorobium limicola DSM 245.</title>
        <authorList>
            <consortium name="US DOE Joint Genome Institute"/>
            <person name="Lucas S."/>
            <person name="Copeland A."/>
            <person name="Lapidus A."/>
            <person name="Glavina del Rio T."/>
            <person name="Dalin E."/>
            <person name="Tice H."/>
            <person name="Bruce D."/>
            <person name="Goodwin L."/>
            <person name="Pitluck S."/>
            <person name="Schmutz J."/>
            <person name="Larimer F."/>
            <person name="Land M."/>
            <person name="Hauser L."/>
            <person name="Kyrpides N."/>
            <person name="Ovchinnikova G."/>
            <person name="Zhao F."/>
            <person name="Li T."/>
            <person name="Liu Z."/>
            <person name="Overmann J."/>
            <person name="Bryant D.A."/>
            <person name="Richardson P."/>
        </authorList>
    </citation>
    <scope>NUCLEOTIDE SEQUENCE [LARGE SCALE GENOMIC DNA]</scope>
    <source>
        <strain evidence="4">DSM 245 / NBRC 103803 / 6330</strain>
    </source>
</reference>
<dbReference type="InterPro" id="IPR011991">
    <property type="entry name" value="ArsR-like_HTH"/>
</dbReference>
<organism evidence="3 4">
    <name type="scientific">Chlorobium limicola (strain DSM 245 / NBRC 103803 / 6330)</name>
    <dbReference type="NCBI Taxonomy" id="290315"/>
    <lineage>
        <taxon>Bacteria</taxon>
        <taxon>Pseudomonadati</taxon>
        <taxon>Chlorobiota</taxon>
        <taxon>Chlorobiia</taxon>
        <taxon>Chlorobiales</taxon>
        <taxon>Chlorobiaceae</taxon>
        <taxon>Chlorobium/Pelodictyon group</taxon>
        <taxon>Chlorobium</taxon>
    </lineage>
</organism>
<accession>B3EHB9</accession>
<dbReference type="InterPro" id="IPR025474">
    <property type="entry name" value="DUF4325"/>
</dbReference>
<dbReference type="HOGENOM" id="CLU_068864_0_0_10"/>
<dbReference type="CDD" id="cd00090">
    <property type="entry name" value="HTH_ARSR"/>
    <property type="match status" value="1"/>
</dbReference>
<dbReference type="OrthoDB" id="1778336at2"/>
<dbReference type="STRING" id="290315.Clim_2258"/>